<evidence type="ECO:0000256" key="3">
    <source>
        <dbReference type="ARBA" id="ARBA00022692"/>
    </source>
</evidence>
<dbReference type="Proteomes" id="UP001597102">
    <property type="component" value="Unassembled WGS sequence"/>
</dbReference>
<dbReference type="InterPro" id="IPR045214">
    <property type="entry name" value="Surf1/Surf4"/>
</dbReference>
<dbReference type="Pfam" id="PF02104">
    <property type="entry name" value="SURF1"/>
    <property type="match status" value="1"/>
</dbReference>
<comment type="subcellular location">
    <subcellularLocation>
        <location evidence="6">Cell membrane</location>
        <topology evidence="6">Multi-pass membrane protein</topology>
    </subcellularLocation>
    <subcellularLocation>
        <location evidence="1">Membrane</location>
    </subcellularLocation>
</comment>
<feature type="transmembrane region" description="Helical" evidence="6">
    <location>
        <begin position="227"/>
        <end position="249"/>
    </location>
</feature>
<organism evidence="7 8">
    <name type="scientific">Methyloligella solikamskensis</name>
    <dbReference type="NCBI Taxonomy" id="1177756"/>
    <lineage>
        <taxon>Bacteria</taxon>
        <taxon>Pseudomonadati</taxon>
        <taxon>Pseudomonadota</taxon>
        <taxon>Alphaproteobacteria</taxon>
        <taxon>Hyphomicrobiales</taxon>
        <taxon>Hyphomicrobiaceae</taxon>
        <taxon>Methyloligella</taxon>
    </lineage>
</organism>
<evidence type="ECO:0000256" key="4">
    <source>
        <dbReference type="ARBA" id="ARBA00022989"/>
    </source>
</evidence>
<proteinExistence type="inferred from homology"/>
<evidence type="ECO:0000256" key="1">
    <source>
        <dbReference type="ARBA" id="ARBA00004370"/>
    </source>
</evidence>
<accession>A0ABW3JE45</accession>
<comment type="similarity">
    <text evidence="2 6">Belongs to the SURF1 family.</text>
</comment>
<comment type="caution">
    <text evidence="7">The sequence shown here is derived from an EMBL/GenBank/DDBJ whole genome shotgun (WGS) entry which is preliminary data.</text>
</comment>
<dbReference type="PROSITE" id="PS50895">
    <property type="entry name" value="SURF1"/>
    <property type="match status" value="1"/>
</dbReference>
<name>A0ABW3JE45_9HYPH</name>
<evidence type="ECO:0000256" key="6">
    <source>
        <dbReference type="RuleBase" id="RU363076"/>
    </source>
</evidence>
<evidence type="ECO:0000313" key="8">
    <source>
        <dbReference type="Proteomes" id="UP001597102"/>
    </source>
</evidence>
<dbReference type="PANTHER" id="PTHR23427:SF2">
    <property type="entry name" value="SURFEIT LOCUS PROTEIN 1"/>
    <property type="match status" value="1"/>
</dbReference>
<feature type="transmembrane region" description="Helical" evidence="6">
    <location>
        <begin position="19"/>
        <end position="38"/>
    </location>
</feature>
<dbReference type="RefSeq" id="WP_379091401.1">
    <property type="nucleotide sequence ID" value="NZ_JBHTJO010000002.1"/>
</dbReference>
<keyword evidence="5 6" id="KW-0472">Membrane</keyword>
<dbReference type="EMBL" id="JBHTJO010000002">
    <property type="protein sequence ID" value="MFD0988376.1"/>
    <property type="molecule type" value="Genomic_DNA"/>
</dbReference>
<keyword evidence="4 6" id="KW-1133">Transmembrane helix</keyword>
<dbReference type="CDD" id="cd06662">
    <property type="entry name" value="SURF1"/>
    <property type="match status" value="1"/>
</dbReference>
<dbReference type="InterPro" id="IPR002994">
    <property type="entry name" value="Surf1/Shy1"/>
</dbReference>
<keyword evidence="3 6" id="KW-0812">Transmembrane</keyword>
<evidence type="ECO:0000256" key="5">
    <source>
        <dbReference type="ARBA" id="ARBA00023136"/>
    </source>
</evidence>
<gene>
    <name evidence="7" type="ORF">ACFQ2F_14855</name>
</gene>
<evidence type="ECO:0000256" key="2">
    <source>
        <dbReference type="ARBA" id="ARBA00007165"/>
    </source>
</evidence>
<protein>
    <recommendedName>
        <fullName evidence="6">SURF1-like protein</fullName>
    </recommendedName>
</protein>
<keyword evidence="6" id="KW-1003">Cell membrane</keyword>
<evidence type="ECO:0000313" key="7">
    <source>
        <dbReference type="EMBL" id="MFD0988376.1"/>
    </source>
</evidence>
<reference evidence="8" key="1">
    <citation type="journal article" date="2019" name="Int. J. Syst. Evol. Microbiol.">
        <title>The Global Catalogue of Microorganisms (GCM) 10K type strain sequencing project: providing services to taxonomists for standard genome sequencing and annotation.</title>
        <authorList>
            <consortium name="The Broad Institute Genomics Platform"/>
            <consortium name="The Broad Institute Genome Sequencing Center for Infectious Disease"/>
            <person name="Wu L."/>
            <person name="Ma J."/>
        </authorList>
    </citation>
    <scope>NUCLEOTIDE SEQUENCE [LARGE SCALE GENOMIC DNA]</scope>
    <source>
        <strain evidence="8">CCUG 61697</strain>
    </source>
</reference>
<dbReference type="PANTHER" id="PTHR23427">
    <property type="entry name" value="SURFEIT LOCUS PROTEIN"/>
    <property type="match status" value="1"/>
</dbReference>
<sequence>MAEHETQSPQSEPESVKRFVWFTIFMVPVFALTVWLGVWQLQRLEWKRGLLAAIEERSEGPPVALETVLEKAKDGEDIEYTRVTVDGRFDHAREEYLYALDEGDPGWHVITPLETDEGSTVLIDRGFVPADKKAPEAREEGQLEGEVEVTGLVRQPQEPGPFTPDNEPARKQWFWRDLDGMRQAMFPDSGKRVAPFFIEVEPSDIPGGLPKGGQTNLTLPNNHLQYAWTWFCMAAVLGGAYLAYAWSVFRKKKA</sequence>
<keyword evidence="8" id="KW-1185">Reference proteome</keyword>